<dbReference type="InterPro" id="IPR003203">
    <property type="entry name" value="CobU/CobP"/>
</dbReference>
<dbReference type="EC" id="2.7.7.62" evidence="14"/>
<dbReference type="EMBL" id="AFNV02000015">
    <property type="protein sequence ID" value="ERJ18796.1"/>
    <property type="molecule type" value="Genomic_DNA"/>
</dbReference>
<feature type="binding site" evidence="16">
    <location>
        <begin position="7"/>
        <end position="14"/>
    </location>
    <ligand>
        <name>GTP</name>
        <dbReference type="ChEBI" id="CHEBI:37565"/>
    </ligand>
</feature>
<keyword evidence="13 14" id="KW-0342">GTP-binding</keyword>
<dbReference type="PIRSF" id="PIRSF006135">
    <property type="entry name" value="CobU"/>
    <property type="match status" value="1"/>
</dbReference>
<dbReference type="Proteomes" id="UP000006242">
    <property type="component" value="Unassembled WGS sequence"/>
</dbReference>
<dbReference type="CDD" id="cd00544">
    <property type="entry name" value="CobU"/>
    <property type="match status" value="1"/>
</dbReference>
<evidence type="ECO:0000256" key="14">
    <source>
        <dbReference type="PIRNR" id="PIRNR006135"/>
    </source>
</evidence>
<dbReference type="EC" id="2.7.1.156" evidence="14"/>
<feature type="binding site" evidence="16">
    <location>
        <position position="83"/>
    </location>
    <ligand>
        <name>GTP</name>
        <dbReference type="ChEBI" id="CHEBI:37565"/>
    </ligand>
</feature>
<evidence type="ECO:0000256" key="2">
    <source>
        <dbReference type="ARBA" id="ARBA00000711"/>
    </source>
</evidence>
<dbReference type="OrthoDB" id="9788370at2"/>
<evidence type="ECO:0000256" key="16">
    <source>
        <dbReference type="PIRSR" id="PIRSR006135-2"/>
    </source>
</evidence>
<dbReference type="PANTHER" id="PTHR34848:SF1">
    <property type="entry name" value="BIFUNCTIONAL ADENOSYLCOBALAMIN BIOSYNTHESIS PROTEIN COBU"/>
    <property type="match status" value="1"/>
</dbReference>
<evidence type="ECO:0000256" key="8">
    <source>
        <dbReference type="ARBA" id="ARBA00022573"/>
    </source>
</evidence>
<dbReference type="GO" id="GO:0005524">
    <property type="term" value="F:ATP binding"/>
    <property type="evidence" value="ECO:0007669"/>
    <property type="project" value="UniProtKB-UniRule"/>
</dbReference>
<evidence type="ECO:0000313" key="18">
    <source>
        <dbReference type="Proteomes" id="UP000006242"/>
    </source>
</evidence>
<gene>
    <name evidence="17" type="primary">cobU</name>
    <name evidence="17" type="ORF">SSPSH_002289</name>
</gene>
<keyword evidence="12 14" id="KW-0067">ATP-binding</keyword>
<feature type="binding site" evidence="16">
    <location>
        <begin position="33"/>
        <end position="35"/>
    </location>
    <ligand>
        <name>GTP</name>
        <dbReference type="ChEBI" id="CHEBI:37565"/>
    </ligand>
</feature>
<dbReference type="GO" id="GO:0043752">
    <property type="term" value="F:adenosylcobinamide kinase activity"/>
    <property type="evidence" value="ECO:0007669"/>
    <property type="project" value="UniProtKB-EC"/>
</dbReference>
<dbReference type="eggNOG" id="COG2087">
    <property type="taxonomic scope" value="Bacteria"/>
</dbReference>
<dbReference type="InterPro" id="IPR027417">
    <property type="entry name" value="P-loop_NTPase"/>
</dbReference>
<dbReference type="AlphaFoldDB" id="U2E4M3"/>
<feature type="active site" description="GMP-histidine intermediate" evidence="15">
    <location>
        <position position="49"/>
    </location>
</feature>
<keyword evidence="18" id="KW-1185">Reference proteome</keyword>
<dbReference type="NCBIfam" id="NF004469">
    <property type="entry name" value="PRK05800.1"/>
    <property type="match status" value="1"/>
</dbReference>
<evidence type="ECO:0000256" key="10">
    <source>
        <dbReference type="ARBA" id="ARBA00022741"/>
    </source>
</evidence>
<protein>
    <recommendedName>
        <fullName evidence="14">Bifunctional adenosylcobalamin biosynthesis protein</fullName>
        <ecNumber evidence="14">2.7.1.156</ecNumber>
        <ecNumber evidence="14">2.7.7.62</ecNumber>
    </recommendedName>
</protein>
<evidence type="ECO:0000256" key="15">
    <source>
        <dbReference type="PIRSR" id="PIRSR006135-1"/>
    </source>
</evidence>
<comment type="pathway">
    <text evidence="5 14">Cofactor biosynthesis; adenosylcobalamin biosynthesis; adenosylcobalamin from cob(II)yrinate a,c-diamide: step 6/7.</text>
</comment>
<evidence type="ECO:0000256" key="9">
    <source>
        <dbReference type="ARBA" id="ARBA00022679"/>
    </source>
</evidence>
<dbReference type="GO" id="GO:0005525">
    <property type="term" value="F:GTP binding"/>
    <property type="evidence" value="ECO:0007669"/>
    <property type="project" value="UniProtKB-UniRule"/>
</dbReference>
<evidence type="ECO:0000256" key="4">
    <source>
        <dbReference type="ARBA" id="ARBA00003889"/>
    </source>
</evidence>
<evidence type="ECO:0000313" key="17">
    <source>
        <dbReference type="EMBL" id="ERJ18796.1"/>
    </source>
</evidence>
<evidence type="ECO:0000256" key="5">
    <source>
        <dbReference type="ARBA" id="ARBA00004692"/>
    </source>
</evidence>
<evidence type="ECO:0000256" key="6">
    <source>
        <dbReference type="ARBA" id="ARBA00005159"/>
    </source>
</evidence>
<organism evidence="17 18">
    <name type="scientific">Salinisphaera shabanensis E1L3A</name>
    <dbReference type="NCBI Taxonomy" id="1033802"/>
    <lineage>
        <taxon>Bacteria</taxon>
        <taxon>Pseudomonadati</taxon>
        <taxon>Pseudomonadota</taxon>
        <taxon>Gammaproteobacteria</taxon>
        <taxon>Salinisphaerales</taxon>
        <taxon>Salinisphaeraceae</taxon>
        <taxon>Salinisphaera</taxon>
    </lineage>
</organism>
<evidence type="ECO:0000256" key="1">
    <source>
        <dbReference type="ARBA" id="ARBA00000312"/>
    </source>
</evidence>
<keyword evidence="8 14" id="KW-0169">Cobalamin biosynthesis</keyword>
<evidence type="ECO:0000256" key="3">
    <source>
        <dbReference type="ARBA" id="ARBA00001522"/>
    </source>
</evidence>
<comment type="function">
    <text evidence="4 14">Catalyzes ATP-dependent phosphorylation of adenosylcobinamide and addition of GMP to adenosylcobinamide phosphate.</text>
</comment>
<name>U2E4M3_9GAMM</name>
<keyword evidence="11 14" id="KW-0418">Kinase</keyword>
<evidence type="ECO:0000256" key="7">
    <source>
        <dbReference type="ARBA" id="ARBA00007490"/>
    </source>
</evidence>
<comment type="similarity">
    <text evidence="7 14">Belongs to the CobU/CobP family.</text>
</comment>
<dbReference type="UniPathway" id="UPA00148">
    <property type="reaction ID" value="UER00236"/>
</dbReference>
<proteinExistence type="inferred from homology"/>
<comment type="catalytic activity">
    <reaction evidence="2 14">
        <text>adenosylcob(III)inamide phosphate + GTP + H(+) = adenosylcob(III)inamide-GDP + diphosphate</text>
        <dbReference type="Rhea" id="RHEA:22712"/>
        <dbReference type="ChEBI" id="CHEBI:15378"/>
        <dbReference type="ChEBI" id="CHEBI:33019"/>
        <dbReference type="ChEBI" id="CHEBI:37565"/>
        <dbReference type="ChEBI" id="CHEBI:58502"/>
        <dbReference type="ChEBI" id="CHEBI:60487"/>
        <dbReference type="EC" id="2.7.7.62"/>
    </reaction>
</comment>
<dbReference type="GO" id="GO:0008820">
    <property type="term" value="F:cobinamide phosphate guanylyltransferase activity"/>
    <property type="evidence" value="ECO:0007669"/>
    <property type="project" value="UniProtKB-UniRule"/>
</dbReference>
<dbReference type="SUPFAM" id="SSF52540">
    <property type="entry name" value="P-loop containing nucleoside triphosphate hydrolases"/>
    <property type="match status" value="1"/>
</dbReference>
<keyword evidence="17" id="KW-0548">Nucleotidyltransferase</keyword>
<comment type="catalytic activity">
    <reaction evidence="1 14">
        <text>adenosylcob(III)inamide + ATP = adenosylcob(III)inamide phosphate + ADP + H(+)</text>
        <dbReference type="Rhea" id="RHEA:15769"/>
        <dbReference type="ChEBI" id="CHEBI:2480"/>
        <dbReference type="ChEBI" id="CHEBI:15378"/>
        <dbReference type="ChEBI" id="CHEBI:30616"/>
        <dbReference type="ChEBI" id="CHEBI:58502"/>
        <dbReference type="ChEBI" id="CHEBI:456216"/>
        <dbReference type="EC" id="2.7.1.156"/>
    </reaction>
</comment>
<dbReference type="Gene3D" id="3.40.50.300">
    <property type="entry name" value="P-loop containing nucleotide triphosphate hydrolases"/>
    <property type="match status" value="1"/>
</dbReference>
<dbReference type="GO" id="GO:0009236">
    <property type="term" value="P:cobalamin biosynthetic process"/>
    <property type="evidence" value="ECO:0007669"/>
    <property type="project" value="UniProtKB-UniRule"/>
</dbReference>
<evidence type="ECO:0000256" key="12">
    <source>
        <dbReference type="ARBA" id="ARBA00022840"/>
    </source>
</evidence>
<keyword evidence="9 14" id="KW-0808">Transferase</keyword>
<accession>U2E4M3</accession>
<dbReference type="PANTHER" id="PTHR34848">
    <property type="match status" value="1"/>
</dbReference>
<comment type="caution">
    <text evidence="17">The sequence shown here is derived from an EMBL/GenBank/DDBJ whole genome shotgun (WGS) entry which is preliminary data.</text>
</comment>
<comment type="pathway">
    <text evidence="6 14">Cofactor biosynthesis; adenosylcobalamin biosynthesis; adenosylcobalamin from cob(II)yrinate a,c-diamide: step 5/7.</text>
</comment>
<feature type="binding site" evidence="16">
    <location>
        <begin position="50"/>
        <end position="53"/>
    </location>
    <ligand>
        <name>GTP</name>
        <dbReference type="ChEBI" id="CHEBI:37565"/>
    </ligand>
</feature>
<dbReference type="STRING" id="1033802.SSPSH_002289"/>
<evidence type="ECO:0000256" key="11">
    <source>
        <dbReference type="ARBA" id="ARBA00022777"/>
    </source>
</evidence>
<sequence length="173" mass="18932">MKELVLGGTRSGKSGYAEAQALSLSVSRWVYVATAQAGDDEMAARIQHHREQRDARWQTVEAPQALGDCLRRLDAPDTCILVDCLTLWLSNCLGDEAQRWAEEREALLAAVDDSRATLIFVSNEVGSGIVPLGALSRRFADEAGRLHQALAERCDRVMLVVAGLPLTLKDKKS</sequence>
<reference evidence="17 18" key="1">
    <citation type="journal article" date="2011" name="J. Bacteriol.">
        <title>Genome sequence of Salinisphaera shabanensis, a gammaproteobacterium from the harsh, variable environment of the brine-seawater interface of the Shaban Deep in the Red Sea.</title>
        <authorList>
            <person name="Antunes A."/>
            <person name="Alam I."/>
            <person name="Bajic V.B."/>
            <person name="Stingl U."/>
        </authorList>
    </citation>
    <scope>NUCLEOTIDE SEQUENCE [LARGE SCALE GENOMIC DNA]</scope>
    <source>
        <strain evidence="17 18">E1L3A</strain>
    </source>
</reference>
<feature type="binding site" evidence="16">
    <location>
        <position position="61"/>
    </location>
    <ligand>
        <name>GTP</name>
        <dbReference type="ChEBI" id="CHEBI:37565"/>
    </ligand>
</feature>
<dbReference type="RefSeq" id="WP_006914490.1">
    <property type="nucleotide sequence ID" value="NZ_AFNV02000015.1"/>
</dbReference>
<comment type="catalytic activity">
    <reaction evidence="3">
        <text>adenosylcob(III)inamide + GTP = adenosylcob(III)inamide phosphate + GDP + H(+)</text>
        <dbReference type="Rhea" id="RHEA:15765"/>
        <dbReference type="ChEBI" id="CHEBI:2480"/>
        <dbReference type="ChEBI" id="CHEBI:15378"/>
        <dbReference type="ChEBI" id="CHEBI:37565"/>
        <dbReference type="ChEBI" id="CHEBI:58189"/>
        <dbReference type="ChEBI" id="CHEBI:58502"/>
        <dbReference type="EC" id="2.7.1.156"/>
    </reaction>
</comment>
<dbReference type="Pfam" id="PF02283">
    <property type="entry name" value="CobU"/>
    <property type="match status" value="1"/>
</dbReference>
<evidence type="ECO:0000256" key="13">
    <source>
        <dbReference type="ARBA" id="ARBA00023134"/>
    </source>
</evidence>
<reference evidence="17 18" key="2">
    <citation type="journal article" date="2013" name="PLoS ONE">
        <title>INDIGO - INtegrated Data Warehouse of MIcrobial GenOmes with Examples from the Red Sea Extremophiles.</title>
        <authorList>
            <person name="Alam I."/>
            <person name="Antunes A."/>
            <person name="Kamau A.A."/>
            <person name="Ba Alawi W."/>
            <person name="Kalkatawi M."/>
            <person name="Stingl U."/>
            <person name="Bajic V.B."/>
        </authorList>
    </citation>
    <scope>NUCLEOTIDE SEQUENCE [LARGE SCALE GENOMIC DNA]</scope>
    <source>
        <strain evidence="17 18">E1L3A</strain>
    </source>
</reference>
<keyword evidence="10 14" id="KW-0547">Nucleotide-binding</keyword>